<protein>
    <recommendedName>
        <fullName evidence="4">CoxF protein</fullName>
    </recommendedName>
</protein>
<evidence type="ECO:0000313" key="2">
    <source>
        <dbReference type="EMBL" id="GLS43389.1"/>
    </source>
</evidence>
<name>A0ABQ6CZ69_9HYPH</name>
<keyword evidence="1" id="KW-1133">Transmembrane helix</keyword>
<reference evidence="3" key="1">
    <citation type="journal article" date="2019" name="Int. J. Syst. Evol. Microbiol.">
        <title>The Global Catalogue of Microorganisms (GCM) 10K type strain sequencing project: providing services to taxonomists for standard genome sequencing and annotation.</title>
        <authorList>
            <consortium name="The Broad Institute Genomics Platform"/>
            <consortium name="The Broad Institute Genome Sequencing Center for Infectious Disease"/>
            <person name="Wu L."/>
            <person name="Ma J."/>
        </authorList>
    </citation>
    <scope>NUCLEOTIDE SEQUENCE [LARGE SCALE GENOMIC DNA]</scope>
    <source>
        <strain evidence="3">NBRC 107710</strain>
    </source>
</reference>
<comment type="caution">
    <text evidence="2">The sequence shown here is derived from an EMBL/GenBank/DDBJ whole genome shotgun (WGS) entry which is preliminary data.</text>
</comment>
<evidence type="ECO:0000256" key="1">
    <source>
        <dbReference type="SAM" id="Phobius"/>
    </source>
</evidence>
<proteinExistence type="predicted"/>
<dbReference type="EMBL" id="BSPG01000004">
    <property type="protein sequence ID" value="GLS43389.1"/>
    <property type="molecule type" value="Genomic_DNA"/>
</dbReference>
<keyword evidence="3" id="KW-1185">Reference proteome</keyword>
<keyword evidence="1" id="KW-0812">Transmembrane</keyword>
<sequence>MHAMMDPKFQVRALTPEEEKARRKRSIAIALTLGALVILFFVLTIAKLGPQILERPL</sequence>
<gene>
    <name evidence="2" type="ORF">GCM10007884_13740</name>
</gene>
<accession>A0ABQ6CZ69</accession>
<feature type="transmembrane region" description="Helical" evidence="1">
    <location>
        <begin position="27"/>
        <end position="46"/>
    </location>
</feature>
<evidence type="ECO:0000313" key="3">
    <source>
        <dbReference type="Proteomes" id="UP001156881"/>
    </source>
</evidence>
<organism evidence="2 3">
    <name type="scientific">Methylobacterium brachythecii</name>
    <dbReference type="NCBI Taxonomy" id="1176177"/>
    <lineage>
        <taxon>Bacteria</taxon>
        <taxon>Pseudomonadati</taxon>
        <taxon>Pseudomonadota</taxon>
        <taxon>Alphaproteobacteria</taxon>
        <taxon>Hyphomicrobiales</taxon>
        <taxon>Methylobacteriaceae</taxon>
        <taxon>Methylobacterium</taxon>
    </lineage>
</organism>
<dbReference type="Proteomes" id="UP001156881">
    <property type="component" value="Unassembled WGS sequence"/>
</dbReference>
<evidence type="ECO:0008006" key="4">
    <source>
        <dbReference type="Google" id="ProtNLM"/>
    </source>
</evidence>
<keyword evidence="1" id="KW-0472">Membrane</keyword>